<keyword evidence="11" id="KW-1185">Reference proteome</keyword>
<dbReference type="PANTHER" id="PTHR40942">
    <property type="match status" value="1"/>
</dbReference>
<evidence type="ECO:0000256" key="7">
    <source>
        <dbReference type="ARBA" id="ARBA00033210"/>
    </source>
</evidence>
<sequence>MTRFRYVIGDVQGCAEPLQALLAQCDFDPIQDQLWLAGDLINRGPGNAAVLRYLRSLGERATCVLGNHDFFFLAVVAGAVEQGADDTLQDLLDAPDCEELVDWLRHLPLFHVEDSFAMVHAGLLPQWSIAQAQSLAHEVEVALQSCDWQAFLRGLWGSKPKNWSDDLQGPDRLRIIVNTLCRLRFLRLDGSIDLKPKGRPEETPTHVPWYEAADARWRSHTILHGHWSALGFRETGQVIALDSGCVWGGALTAWRLEDGQVFQQACACAESSGKRD</sequence>
<feature type="domain" description="Calcineurin-like phosphoesterase" evidence="9">
    <location>
        <begin position="7"/>
        <end position="154"/>
    </location>
</feature>
<accession>A0ABV2TIY7</accession>
<dbReference type="Pfam" id="PF00149">
    <property type="entry name" value="Metallophos"/>
    <property type="match status" value="1"/>
</dbReference>
<dbReference type="EMBL" id="JBEWZI010000002">
    <property type="protein sequence ID" value="MET7013153.1"/>
    <property type="molecule type" value="Genomic_DNA"/>
</dbReference>
<keyword evidence="4 10" id="KW-0378">Hydrolase</keyword>
<evidence type="ECO:0000313" key="11">
    <source>
        <dbReference type="Proteomes" id="UP001549691"/>
    </source>
</evidence>
<dbReference type="InterPro" id="IPR004617">
    <property type="entry name" value="ApaH"/>
</dbReference>
<dbReference type="InterPro" id="IPR029052">
    <property type="entry name" value="Metallo-depent_PP-like"/>
</dbReference>
<comment type="function">
    <text evidence="1">Hydrolyzes diadenosine 5',5'''-P1,P4-tetraphosphate to yield ADP.</text>
</comment>
<dbReference type="Gene3D" id="3.60.21.10">
    <property type="match status" value="1"/>
</dbReference>
<dbReference type="Proteomes" id="UP001549691">
    <property type="component" value="Unassembled WGS sequence"/>
</dbReference>
<gene>
    <name evidence="10" type="ORF">ABXR19_03060</name>
</gene>
<dbReference type="PIRSF" id="PIRSF000903">
    <property type="entry name" value="B5n-ttraPtase_sm"/>
    <property type="match status" value="1"/>
</dbReference>
<evidence type="ECO:0000313" key="10">
    <source>
        <dbReference type="EMBL" id="MET7013153.1"/>
    </source>
</evidence>
<name>A0ABV2TIY7_9RHOO</name>
<evidence type="ECO:0000256" key="2">
    <source>
        <dbReference type="ARBA" id="ARBA00005419"/>
    </source>
</evidence>
<dbReference type="CDD" id="cd07422">
    <property type="entry name" value="MPP_ApaH"/>
    <property type="match status" value="1"/>
</dbReference>
<comment type="similarity">
    <text evidence="2">Belongs to the Ap4A hydrolase family.</text>
</comment>
<dbReference type="SUPFAM" id="SSF56300">
    <property type="entry name" value="Metallo-dependent phosphatases"/>
    <property type="match status" value="1"/>
</dbReference>
<comment type="catalytic activity">
    <reaction evidence="8">
        <text>P(1),P(4)-bis(5'-adenosyl) tetraphosphate + H2O = 2 ADP + 2 H(+)</text>
        <dbReference type="Rhea" id="RHEA:24252"/>
        <dbReference type="ChEBI" id="CHEBI:15377"/>
        <dbReference type="ChEBI" id="CHEBI:15378"/>
        <dbReference type="ChEBI" id="CHEBI:58141"/>
        <dbReference type="ChEBI" id="CHEBI:456216"/>
        <dbReference type="EC" id="3.6.1.41"/>
    </reaction>
</comment>
<dbReference type="EC" id="3.6.1.41" evidence="3"/>
<comment type="caution">
    <text evidence="10">The sequence shown here is derived from an EMBL/GenBank/DDBJ whole genome shotgun (WGS) entry which is preliminary data.</text>
</comment>
<dbReference type="NCBIfam" id="NF001204">
    <property type="entry name" value="PRK00166.1"/>
    <property type="match status" value="1"/>
</dbReference>
<organism evidence="10 11">
    <name type="scientific">Uliginosibacterium flavum</name>
    <dbReference type="NCBI Taxonomy" id="1396831"/>
    <lineage>
        <taxon>Bacteria</taxon>
        <taxon>Pseudomonadati</taxon>
        <taxon>Pseudomonadota</taxon>
        <taxon>Betaproteobacteria</taxon>
        <taxon>Rhodocyclales</taxon>
        <taxon>Zoogloeaceae</taxon>
        <taxon>Uliginosibacterium</taxon>
    </lineage>
</organism>
<dbReference type="PANTHER" id="PTHR40942:SF4">
    <property type="entry name" value="CYTOCHROME C5"/>
    <property type="match status" value="1"/>
</dbReference>
<evidence type="ECO:0000256" key="3">
    <source>
        <dbReference type="ARBA" id="ARBA00012506"/>
    </source>
</evidence>
<dbReference type="InterPro" id="IPR004843">
    <property type="entry name" value="Calcineurin-like_PHP"/>
</dbReference>
<protein>
    <recommendedName>
        <fullName evidence="3">bis(5'-nucleosyl)-tetraphosphatase (symmetrical)</fullName>
        <ecNumber evidence="3">3.6.1.41</ecNumber>
    </recommendedName>
    <alternativeName>
        <fullName evidence="6">Ap4A hydrolase</fullName>
    </alternativeName>
    <alternativeName>
        <fullName evidence="5">Diadenosine 5',5'''-P1,P4-tetraphosphate pyrophosphohydrolase</fullName>
    </alternativeName>
    <alternativeName>
        <fullName evidence="7">Diadenosine tetraphosphatase</fullName>
    </alternativeName>
</protein>
<evidence type="ECO:0000256" key="5">
    <source>
        <dbReference type="ARBA" id="ARBA00031248"/>
    </source>
</evidence>
<dbReference type="NCBIfam" id="TIGR00668">
    <property type="entry name" value="apaH"/>
    <property type="match status" value="1"/>
</dbReference>
<evidence type="ECO:0000256" key="4">
    <source>
        <dbReference type="ARBA" id="ARBA00022801"/>
    </source>
</evidence>
<evidence type="ECO:0000256" key="8">
    <source>
        <dbReference type="ARBA" id="ARBA00049417"/>
    </source>
</evidence>
<evidence type="ECO:0000256" key="6">
    <source>
        <dbReference type="ARBA" id="ARBA00032248"/>
    </source>
</evidence>
<dbReference type="GO" id="GO:0008803">
    <property type="term" value="F:bis(5'-nucleosyl)-tetraphosphatase (symmetrical) activity"/>
    <property type="evidence" value="ECO:0007669"/>
    <property type="project" value="UniProtKB-EC"/>
</dbReference>
<evidence type="ECO:0000259" key="9">
    <source>
        <dbReference type="Pfam" id="PF00149"/>
    </source>
</evidence>
<evidence type="ECO:0000256" key="1">
    <source>
        <dbReference type="ARBA" id="ARBA00003413"/>
    </source>
</evidence>
<reference evidence="10 11" key="1">
    <citation type="submission" date="2024-07" db="EMBL/GenBank/DDBJ databases">
        <title>Uliginosibacterium flavum JJ3220;KACC:17644.</title>
        <authorList>
            <person name="Kim M.K."/>
        </authorList>
    </citation>
    <scope>NUCLEOTIDE SEQUENCE [LARGE SCALE GENOMIC DNA]</scope>
    <source>
        <strain evidence="10 11">KACC:17644</strain>
    </source>
</reference>
<proteinExistence type="inferred from homology"/>
<dbReference type="RefSeq" id="WP_354599608.1">
    <property type="nucleotide sequence ID" value="NZ_JBEWZI010000002.1"/>
</dbReference>